<evidence type="ECO:0000256" key="1">
    <source>
        <dbReference type="ARBA" id="ARBA00022553"/>
    </source>
</evidence>
<gene>
    <name evidence="4" type="ORF">IRJ18_04975</name>
</gene>
<evidence type="ECO:0000259" key="3">
    <source>
        <dbReference type="PROSITE" id="PS50110"/>
    </source>
</evidence>
<dbReference type="EMBL" id="JADFFM010000001">
    <property type="protein sequence ID" value="MBE9665704.1"/>
    <property type="molecule type" value="Genomic_DNA"/>
</dbReference>
<protein>
    <submittedName>
        <fullName evidence="4">Response regulator</fullName>
    </submittedName>
</protein>
<feature type="modified residue" description="4-aspartylphosphate" evidence="2">
    <location>
        <position position="53"/>
    </location>
</feature>
<dbReference type="InterPro" id="IPR050595">
    <property type="entry name" value="Bact_response_regulator"/>
</dbReference>
<reference evidence="4 5" key="1">
    <citation type="submission" date="2020-10" db="EMBL/GenBank/DDBJ databases">
        <title>Mucilaginibacter mali sp. nov., isolated from rhizosphere soil of apple orchard.</title>
        <authorList>
            <person name="Lee J.-S."/>
            <person name="Kim H.S."/>
            <person name="Kim J.-S."/>
        </authorList>
    </citation>
    <scope>NUCLEOTIDE SEQUENCE [LARGE SCALE GENOMIC DNA]</scope>
    <source>
        <strain evidence="4 5">KCTC 23157</strain>
    </source>
</reference>
<sequence length="120" mass="13283">MACLILLIEDNDDIRENTVELLELEGYDVLAAGDGSRALELIAEQIPDLIVCDVVMPGLNGYDVFDTLQNNPNTRSIPFIFTTAQSERADLAKAKSLGVRHYLVKPFDDKELLACINNCL</sequence>
<dbReference type="InterPro" id="IPR011006">
    <property type="entry name" value="CheY-like_superfamily"/>
</dbReference>
<dbReference type="Pfam" id="PF00072">
    <property type="entry name" value="Response_reg"/>
    <property type="match status" value="1"/>
</dbReference>
<dbReference type="InterPro" id="IPR001789">
    <property type="entry name" value="Sig_transdc_resp-reg_receiver"/>
</dbReference>
<comment type="caution">
    <text evidence="4">The sequence shown here is derived from an EMBL/GenBank/DDBJ whole genome shotgun (WGS) entry which is preliminary data.</text>
</comment>
<feature type="domain" description="Response regulatory" evidence="3">
    <location>
        <begin position="4"/>
        <end position="120"/>
    </location>
</feature>
<dbReference type="Proteomes" id="UP000632774">
    <property type="component" value="Unassembled WGS sequence"/>
</dbReference>
<evidence type="ECO:0000256" key="2">
    <source>
        <dbReference type="PROSITE-ProRule" id="PRU00169"/>
    </source>
</evidence>
<dbReference type="PANTHER" id="PTHR44591">
    <property type="entry name" value="STRESS RESPONSE REGULATOR PROTEIN 1"/>
    <property type="match status" value="1"/>
</dbReference>
<evidence type="ECO:0000313" key="4">
    <source>
        <dbReference type="EMBL" id="MBE9665704.1"/>
    </source>
</evidence>
<dbReference type="PROSITE" id="PS50110">
    <property type="entry name" value="RESPONSE_REGULATORY"/>
    <property type="match status" value="1"/>
</dbReference>
<dbReference type="RefSeq" id="WP_194105095.1">
    <property type="nucleotide sequence ID" value="NZ_JADFFM010000001.1"/>
</dbReference>
<evidence type="ECO:0000313" key="5">
    <source>
        <dbReference type="Proteomes" id="UP000632774"/>
    </source>
</evidence>
<accession>A0ABR9XFC3</accession>
<dbReference type="SMART" id="SM00448">
    <property type="entry name" value="REC"/>
    <property type="match status" value="1"/>
</dbReference>
<organism evidence="4 5">
    <name type="scientific">Mucilaginibacter boryungensis</name>
    <dbReference type="NCBI Taxonomy" id="768480"/>
    <lineage>
        <taxon>Bacteria</taxon>
        <taxon>Pseudomonadati</taxon>
        <taxon>Bacteroidota</taxon>
        <taxon>Sphingobacteriia</taxon>
        <taxon>Sphingobacteriales</taxon>
        <taxon>Sphingobacteriaceae</taxon>
        <taxon>Mucilaginibacter</taxon>
    </lineage>
</organism>
<dbReference type="SUPFAM" id="SSF52172">
    <property type="entry name" value="CheY-like"/>
    <property type="match status" value="1"/>
</dbReference>
<keyword evidence="5" id="KW-1185">Reference proteome</keyword>
<dbReference type="PANTHER" id="PTHR44591:SF3">
    <property type="entry name" value="RESPONSE REGULATORY DOMAIN-CONTAINING PROTEIN"/>
    <property type="match status" value="1"/>
</dbReference>
<proteinExistence type="predicted"/>
<keyword evidence="1 2" id="KW-0597">Phosphoprotein</keyword>
<name>A0ABR9XFC3_9SPHI</name>
<dbReference type="Gene3D" id="3.40.50.2300">
    <property type="match status" value="1"/>
</dbReference>